<evidence type="ECO:0008006" key="7">
    <source>
        <dbReference type="Google" id="ProtNLM"/>
    </source>
</evidence>
<feature type="domain" description="Alpha-2-macroglobulin MG3" evidence="3">
    <location>
        <begin position="358"/>
        <end position="453"/>
    </location>
</feature>
<comment type="caution">
    <text evidence="5">The sequence shown here is derived from an EMBL/GenBank/DDBJ whole genome shotgun (WGS) entry which is preliminary data.</text>
</comment>
<dbReference type="Gene3D" id="2.60.40.1930">
    <property type="match status" value="1"/>
</dbReference>
<feature type="domain" description="Macroglobulin" evidence="2">
    <location>
        <begin position="460"/>
        <end position="538"/>
    </location>
</feature>
<evidence type="ECO:0000259" key="2">
    <source>
        <dbReference type="Pfam" id="PF01835"/>
    </source>
</evidence>
<dbReference type="PANTHER" id="PTHR40094:SF1">
    <property type="entry name" value="UBIQUITIN DOMAIN-CONTAINING PROTEIN"/>
    <property type="match status" value="1"/>
</dbReference>
<evidence type="ECO:0000259" key="3">
    <source>
        <dbReference type="Pfam" id="PF11974"/>
    </source>
</evidence>
<dbReference type="AlphaFoldDB" id="A0A1Y1Q7W9"/>
<dbReference type="Pfam" id="PF11974">
    <property type="entry name" value="bMG3"/>
    <property type="match status" value="1"/>
</dbReference>
<organism evidence="5 6">
    <name type="scientific">Thiothrix lacustris</name>
    <dbReference type="NCBI Taxonomy" id="525917"/>
    <lineage>
        <taxon>Bacteria</taxon>
        <taxon>Pseudomonadati</taxon>
        <taxon>Pseudomonadota</taxon>
        <taxon>Gammaproteobacteria</taxon>
        <taxon>Thiotrichales</taxon>
        <taxon>Thiotrichaceae</taxon>
        <taxon>Thiothrix</taxon>
    </lineage>
</organism>
<reference evidence="5 6" key="1">
    <citation type="submission" date="2017-01" db="EMBL/GenBank/DDBJ databases">
        <title>Novel large sulfur bacteria in the metagenomes of groundwater-fed chemosynthetic microbial mats in the Lake Huron basin.</title>
        <authorList>
            <person name="Sharrar A.M."/>
            <person name="Flood B.E."/>
            <person name="Bailey J.V."/>
            <person name="Jones D.S."/>
            <person name="Biddanda B."/>
            <person name="Ruberg S.A."/>
            <person name="Marcus D.N."/>
            <person name="Dick G.J."/>
        </authorList>
    </citation>
    <scope>NUCLEOTIDE SEQUENCE [LARGE SCALE GENOMIC DNA]</scope>
    <source>
        <strain evidence="5">A8</strain>
    </source>
</reference>
<protein>
    <recommendedName>
        <fullName evidence="7">Alpha-2-macroglobulin bait region domain-containing protein</fullName>
    </recommendedName>
</protein>
<dbReference type="InterPro" id="IPR002890">
    <property type="entry name" value="MG2"/>
</dbReference>
<dbReference type="Pfam" id="PF17972">
    <property type="entry name" value="bMG5"/>
    <property type="match status" value="1"/>
</dbReference>
<accession>A0A1Y1Q7W9</accession>
<dbReference type="STRING" id="1123401.GCA_000621325_02952"/>
<proteinExistence type="predicted"/>
<name>A0A1Y1Q7W9_9GAMM</name>
<dbReference type="Pfam" id="PF01835">
    <property type="entry name" value="MG2"/>
    <property type="match status" value="1"/>
</dbReference>
<dbReference type="InterPro" id="IPR051802">
    <property type="entry name" value="YfhM-like"/>
</dbReference>
<dbReference type="PANTHER" id="PTHR40094">
    <property type="entry name" value="ALPHA-2-MACROGLOBULIN HOMOLOG"/>
    <property type="match status" value="1"/>
</dbReference>
<dbReference type="Proteomes" id="UP000192491">
    <property type="component" value="Unassembled WGS sequence"/>
</dbReference>
<dbReference type="EMBL" id="MTEJ01000741">
    <property type="protein sequence ID" value="OQW98644.1"/>
    <property type="molecule type" value="Genomic_DNA"/>
</dbReference>
<sequence>MRLAGTVFTSDYVAPDMLEKILQASSQQKPLTLTWEHNDKGTEHRFTINAIPRETFGTDLHLAWDGKTKDIPIPSQQTFSITRIDTLSEDAEGKPHVSISFSDALDTQQDLKGLVQLGSGEVSTQIVGNRLLVYPTGELEPGEHKLILQAGIKAASAPLGILAARTEQAITLGAPKPAVRFVGKGSILPENQSMTIPLEARGVNAVQITAMEVFPENVEQFLQVNGLDGDREMERVGRYVWRKTIPLTAANPSQWNRYSIDATDLFKTKPGTLYRLELSVDRRHSTYPCPAGTPAPQITDKPLTSAEDDDGTQTSGWDGIEEYAIDTEDYDWEKRNDACTDSYFSNSEDVKATHNFIASNLGLIAKQDGNGKVHVIATDLRTAEAAAGVNLTLRNFQGQTLASTVTGGDGFAELVSPNTSFLLVAEKAGDRAYLKLNANTALETSQFDVGGETVQKGLKGVLYGERGVWRPGDDIHLTFVLQDRAKTLPANHPVTVQLFDPTGKLKQTVTNKQPTGAFYPFTLKTAESDPTGDWLVKAVLGSSTFDKTLKIETVRPNRLKVDLNYGVTALHGYRELPEATLFGQWLHGGTASKLKADVSVKLREKTTEFTRFTDYAFDDPTRKLDSEEQQLLEGYLDEQGYLRFSKGFQPEKPAPGMLSAWFTSRVHEESGGFSISKRKSTTTRLSITSVSNCPKAMPNATCC</sequence>
<feature type="domain" description="Bacterial Alpha-2-macroglobulin MG5" evidence="4">
    <location>
        <begin position="558"/>
        <end position="671"/>
    </location>
</feature>
<evidence type="ECO:0000259" key="4">
    <source>
        <dbReference type="Pfam" id="PF17972"/>
    </source>
</evidence>
<evidence type="ECO:0000313" key="6">
    <source>
        <dbReference type="Proteomes" id="UP000192491"/>
    </source>
</evidence>
<dbReference type="InterPro" id="IPR041203">
    <property type="entry name" value="Bact_A2M_MG5"/>
</dbReference>
<dbReference type="GO" id="GO:0004866">
    <property type="term" value="F:endopeptidase inhibitor activity"/>
    <property type="evidence" value="ECO:0007669"/>
    <property type="project" value="InterPro"/>
</dbReference>
<evidence type="ECO:0000256" key="1">
    <source>
        <dbReference type="SAM" id="MobiDB-lite"/>
    </source>
</evidence>
<feature type="region of interest" description="Disordered" evidence="1">
    <location>
        <begin position="285"/>
        <end position="317"/>
    </location>
</feature>
<dbReference type="InterPro" id="IPR021868">
    <property type="entry name" value="Alpha_2_Macroglob_MG3"/>
</dbReference>
<gene>
    <name evidence="5" type="ORF">BWK73_52025</name>
</gene>
<evidence type="ECO:0000313" key="5">
    <source>
        <dbReference type="EMBL" id="OQW98644.1"/>
    </source>
</evidence>